<evidence type="ECO:0000313" key="3">
    <source>
        <dbReference type="EMBL" id="EXK77978.1"/>
    </source>
</evidence>
<dbReference type="PANTHER" id="PTHR34414:SF1">
    <property type="entry name" value="SUBTILISIN-LIKE SERINE PROTEASE"/>
    <property type="match status" value="1"/>
</dbReference>
<keyword evidence="2" id="KW-0472">Membrane</keyword>
<proteinExistence type="predicted"/>
<dbReference type="AlphaFoldDB" id="X0BGK3"/>
<feature type="transmembrane region" description="Helical" evidence="2">
    <location>
        <begin position="319"/>
        <end position="350"/>
    </location>
</feature>
<sequence length="357" mass="40601">MADPVNDAPFQNKDALNAERLLDPSDHSTRSNPWLTTFHPTPQNETKSINHVPGEPTISLSESGTFLQKELATPVLDELYRNLRWFAKQSSSNIDALHRQIIKGRNIVPTEESRLHLIWQEKRIFIKPIPLCLFNHDFWKYFLRSNLNTTSRLSSATGSNVVSEQSPASGPYRAAALGFLRSYAFLIQHRSDLGLAKEHHLIPKDVDWVQWSKFIAGFRKLTDNDVAKRYRYGQLRLTGLNWVTRIFRPKSAATYWFYEEAHWSTVPYIREAAVPLAFIFASVSLILSSMQVMLALCSDSQFSKGVNKGHLEAVQLTSWRFSIAVLLFSGLCLALLALIPLIVIICQLFWGGLQEVD</sequence>
<dbReference type="Pfam" id="PF20246">
    <property type="entry name" value="DUF6601"/>
    <property type="match status" value="1"/>
</dbReference>
<feature type="compositionally biased region" description="Basic and acidic residues" evidence="1">
    <location>
        <begin position="16"/>
        <end position="29"/>
    </location>
</feature>
<dbReference type="InterPro" id="IPR046536">
    <property type="entry name" value="DUF6601"/>
</dbReference>
<evidence type="ECO:0000256" key="1">
    <source>
        <dbReference type="SAM" id="MobiDB-lite"/>
    </source>
</evidence>
<dbReference type="OrthoDB" id="5086500at2759"/>
<protein>
    <submittedName>
        <fullName evidence="3">Uncharacterized protein</fullName>
    </submittedName>
</protein>
<keyword evidence="2" id="KW-0812">Transmembrane</keyword>
<feature type="compositionally biased region" description="Polar residues" evidence="1">
    <location>
        <begin position="30"/>
        <end position="43"/>
    </location>
</feature>
<dbReference type="PANTHER" id="PTHR34414">
    <property type="entry name" value="HET DOMAIN-CONTAINING PROTEIN-RELATED"/>
    <property type="match status" value="1"/>
</dbReference>
<evidence type="ECO:0000256" key="2">
    <source>
        <dbReference type="SAM" id="Phobius"/>
    </source>
</evidence>
<reference evidence="3 4" key="1">
    <citation type="submission" date="2011-11" db="EMBL/GenBank/DDBJ databases">
        <title>The Genome Sequence of Fusarium oxysporum PHW815.</title>
        <authorList>
            <consortium name="The Broad Institute Genome Sequencing Platform"/>
            <person name="Ma L.-J."/>
            <person name="Gale L.R."/>
            <person name="Schwartz D.C."/>
            <person name="Zhou S."/>
            <person name="Corby-Kistler H."/>
            <person name="Young S.K."/>
            <person name="Zeng Q."/>
            <person name="Gargeya S."/>
            <person name="Fitzgerald M."/>
            <person name="Haas B."/>
            <person name="Abouelleil A."/>
            <person name="Alvarado L."/>
            <person name="Arachchi H.M."/>
            <person name="Berlin A."/>
            <person name="Brown A."/>
            <person name="Chapman S.B."/>
            <person name="Chen Z."/>
            <person name="Dunbar C."/>
            <person name="Freedman E."/>
            <person name="Gearin G."/>
            <person name="Goldberg J."/>
            <person name="Griggs A."/>
            <person name="Gujja S."/>
            <person name="Heiman D."/>
            <person name="Howarth C."/>
            <person name="Larson L."/>
            <person name="Lui A."/>
            <person name="MacDonald P.J.P."/>
            <person name="Montmayeur A."/>
            <person name="Murphy C."/>
            <person name="Neiman D."/>
            <person name="Pearson M."/>
            <person name="Priest M."/>
            <person name="Roberts A."/>
            <person name="Saif S."/>
            <person name="Shea T."/>
            <person name="Shenoy N."/>
            <person name="Sisk P."/>
            <person name="Stolte C."/>
            <person name="Sykes S."/>
            <person name="Wortman J."/>
            <person name="Nusbaum C."/>
            <person name="Birren B."/>
        </authorList>
    </citation>
    <scope>NUCLEOTIDE SEQUENCE [LARGE SCALE GENOMIC DNA]</scope>
    <source>
        <strain evidence="3 4">54005</strain>
    </source>
</reference>
<dbReference type="EMBL" id="JH658554">
    <property type="protein sequence ID" value="EXK77978.1"/>
    <property type="molecule type" value="Genomic_DNA"/>
</dbReference>
<feature type="region of interest" description="Disordered" evidence="1">
    <location>
        <begin position="1"/>
        <end position="43"/>
    </location>
</feature>
<evidence type="ECO:0000313" key="4">
    <source>
        <dbReference type="Proteomes" id="UP000030663"/>
    </source>
</evidence>
<feature type="transmembrane region" description="Helical" evidence="2">
    <location>
        <begin position="276"/>
        <end position="298"/>
    </location>
</feature>
<name>X0BGK3_FUSOX</name>
<accession>X0BGK3</accession>
<organism evidence="3 4">
    <name type="scientific">Fusarium oxysporum f. sp. raphani 54005</name>
    <dbReference type="NCBI Taxonomy" id="1089458"/>
    <lineage>
        <taxon>Eukaryota</taxon>
        <taxon>Fungi</taxon>
        <taxon>Dikarya</taxon>
        <taxon>Ascomycota</taxon>
        <taxon>Pezizomycotina</taxon>
        <taxon>Sordariomycetes</taxon>
        <taxon>Hypocreomycetidae</taxon>
        <taxon>Hypocreales</taxon>
        <taxon>Nectriaceae</taxon>
        <taxon>Fusarium</taxon>
        <taxon>Fusarium oxysporum species complex</taxon>
    </lineage>
</organism>
<keyword evidence="4" id="KW-1185">Reference proteome</keyword>
<keyword evidence="2" id="KW-1133">Transmembrane helix</keyword>
<gene>
    <name evidence="3" type="ORF">FOQG_17324</name>
</gene>
<dbReference type="Proteomes" id="UP000030663">
    <property type="component" value="Unassembled WGS sequence"/>
</dbReference>
<dbReference type="HOGENOM" id="CLU_043687_1_0_1"/>